<evidence type="ECO:0008006" key="4">
    <source>
        <dbReference type="Google" id="ProtNLM"/>
    </source>
</evidence>
<sequence length="88" mass="10092">MGIFLCLMLFLYQVKEDEFLVWILCREPFGASCLPPSVMDCERQSKFSIGCRVILPPDSFLTIRLPFVYGVQREDTKICNHSSPRTSA</sequence>
<dbReference type="AlphaFoldDB" id="A0AAP0PW60"/>
<keyword evidence="3" id="KW-1185">Reference proteome</keyword>
<keyword evidence="1" id="KW-0732">Signal</keyword>
<evidence type="ECO:0000256" key="1">
    <source>
        <dbReference type="SAM" id="SignalP"/>
    </source>
</evidence>
<accession>A0AAP0PW60</accession>
<evidence type="ECO:0000313" key="2">
    <source>
        <dbReference type="EMBL" id="KAK9158647.1"/>
    </source>
</evidence>
<gene>
    <name evidence="2" type="ORF">Scep_005221</name>
</gene>
<name>A0AAP0PW60_9MAGN</name>
<feature type="signal peptide" evidence="1">
    <location>
        <begin position="1"/>
        <end position="16"/>
    </location>
</feature>
<comment type="caution">
    <text evidence="2">The sequence shown here is derived from an EMBL/GenBank/DDBJ whole genome shotgun (WGS) entry which is preliminary data.</text>
</comment>
<evidence type="ECO:0000313" key="3">
    <source>
        <dbReference type="Proteomes" id="UP001419268"/>
    </source>
</evidence>
<dbReference type="Proteomes" id="UP001419268">
    <property type="component" value="Unassembled WGS sequence"/>
</dbReference>
<proteinExistence type="predicted"/>
<feature type="chain" id="PRO_5043006048" description="Secreted protein" evidence="1">
    <location>
        <begin position="17"/>
        <end position="88"/>
    </location>
</feature>
<protein>
    <recommendedName>
        <fullName evidence="4">Secreted protein</fullName>
    </recommendedName>
</protein>
<organism evidence="2 3">
    <name type="scientific">Stephania cephalantha</name>
    <dbReference type="NCBI Taxonomy" id="152367"/>
    <lineage>
        <taxon>Eukaryota</taxon>
        <taxon>Viridiplantae</taxon>
        <taxon>Streptophyta</taxon>
        <taxon>Embryophyta</taxon>
        <taxon>Tracheophyta</taxon>
        <taxon>Spermatophyta</taxon>
        <taxon>Magnoliopsida</taxon>
        <taxon>Ranunculales</taxon>
        <taxon>Menispermaceae</taxon>
        <taxon>Menispermoideae</taxon>
        <taxon>Cissampelideae</taxon>
        <taxon>Stephania</taxon>
    </lineage>
</organism>
<reference evidence="2 3" key="1">
    <citation type="submission" date="2024-01" db="EMBL/GenBank/DDBJ databases">
        <title>Genome assemblies of Stephania.</title>
        <authorList>
            <person name="Yang L."/>
        </authorList>
    </citation>
    <scope>NUCLEOTIDE SEQUENCE [LARGE SCALE GENOMIC DNA]</scope>
    <source>
        <strain evidence="2">JXDWG</strain>
        <tissue evidence="2">Leaf</tissue>
    </source>
</reference>
<dbReference type="EMBL" id="JBBNAG010000002">
    <property type="protein sequence ID" value="KAK9158647.1"/>
    <property type="molecule type" value="Genomic_DNA"/>
</dbReference>